<dbReference type="InterPro" id="IPR038377">
    <property type="entry name" value="Na/Glc_symporter_sf"/>
</dbReference>
<evidence type="ECO:0000256" key="4">
    <source>
        <dbReference type="ARBA" id="ARBA00022801"/>
    </source>
</evidence>
<dbReference type="RefSeq" id="WP_092052405.1">
    <property type="nucleotide sequence ID" value="NZ_FOJJ01000001.1"/>
</dbReference>
<dbReference type="GO" id="GO:0016020">
    <property type="term" value="C:membrane"/>
    <property type="evidence" value="ECO:0007669"/>
    <property type="project" value="UniProtKB-SubCell"/>
</dbReference>
<feature type="transmembrane region" description="Helical" evidence="7">
    <location>
        <begin position="420"/>
        <end position="444"/>
    </location>
</feature>
<dbReference type="PANTHER" id="PTHR43156:SF2">
    <property type="entry name" value="STAGE II SPORULATION PROTEIN E"/>
    <property type="match status" value="1"/>
</dbReference>
<dbReference type="InterPro" id="IPR001932">
    <property type="entry name" value="PPM-type_phosphatase-like_dom"/>
</dbReference>
<dbReference type="InterPro" id="IPR003018">
    <property type="entry name" value="GAF"/>
</dbReference>
<proteinExistence type="inferred from homology"/>
<dbReference type="PROSITE" id="PS50283">
    <property type="entry name" value="NA_SOLUT_SYMP_3"/>
    <property type="match status" value="1"/>
</dbReference>
<keyword evidence="4" id="KW-0378">Hydrolase</keyword>
<feature type="transmembrane region" description="Helical" evidence="7">
    <location>
        <begin position="341"/>
        <end position="374"/>
    </location>
</feature>
<evidence type="ECO:0000256" key="3">
    <source>
        <dbReference type="ARBA" id="ARBA00022692"/>
    </source>
</evidence>
<name>A0A550JKJ6_9BACT</name>
<dbReference type="SMART" id="SM00331">
    <property type="entry name" value="PP2C_SIG"/>
    <property type="match status" value="1"/>
</dbReference>
<dbReference type="Gene3D" id="3.30.450.40">
    <property type="match status" value="1"/>
</dbReference>
<evidence type="ECO:0000256" key="5">
    <source>
        <dbReference type="ARBA" id="ARBA00022989"/>
    </source>
</evidence>
<dbReference type="AlphaFoldDB" id="A0A550JKJ6"/>
<protein>
    <submittedName>
        <fullName evidence="10">SpoIIE family protein phosphatase</fullName>
    </submittedName>
</protein>
<evidence type="ECO:0000259" key="8">
    <source>
        <dbReference type="SMART" id="SM00065"/>
    </source>
</evidence>
<dbReference type="EMBL" id="VJVV01000001">
    <property type="protein sequence ID" value="TRO83744.1"/>
    <property type="molecule type" value="Genomic_DNA"/>
</dbReference>
<accession>A0A550JKJ6</accession>
<keyword evidence="3 7" id="KW-0812">Transmembrane</keyword>
<feature type="domain" description="PPM-type phosphatase" evidence="9">
    <location>
        <begin position="851"/>
        <end position="1069"/>
    </location>
</feature>
<feature type="transmembrane region" description="Helical" evidence="7">
    <location>
        <begin position="506"/>
        <end position="528"/>
    </location>
</feature>
<feature type="transmembrane region" description="Helical" evidence="7">
    <location>
        <begin position="69"/>
        <end position="87"/>
    </location>
</feature>
<dbReference type="GO" id="GO:0016791">
    <property type="term" value="F:phosphatase activity"/>
    <property type="evidence" value="ECO:0007669"/>
    <property type="project" value="TreeGrafter"/>
</dbReference>
<dbReference type="Gene3D" id="3.60.40.10">
    <property type="entry name" value="PPM-type phosphatase domain"/>
    <property type="match status" value="1"/>
</dbReference>
<keyword evidence="11" id="KW-1185">Reference proteome</keyword>
<dbReference type="InterPro" id="IPR029016">
    <property type="entry name" value="GAF-like_dom_sf"/>
</dbReference>
<reference evidence="10 11" key="1">
    <citation type="submission" date="2019-07" db="EMBL/GenBank/DDBJ databases">
        <title>Insights of Desulfuromonas acetexigens electromicrobiology.</title>
        <authorList>
            <person name="Katuri K."/>
            <person name="Sapireddy V."/>
            <person name="Shaw D.R."/>
            <person name="Saikaly P."/>
        </authorList>
    </citation>
    <scope>NUCLEOTIDE SEQUENCE [LARGE SCALE GENOMIC DNA]</scope>
    <source>
        <strain evidence="10 11">2873</strain>
    </source>
</reference>
<dbReference type="Proteomes" id="UP000317155">
    <property type="component" value="Unassembled WGS sequence"/>
</dbReference>
<feature type="transmembrane region" description="Helical" evidence="7">
    <location>
        <begin position="199"/>
        <end position="226"/>
    </location>
</feature>
<feature type="transmembrane region" description="Helical" evidence="7">
    <location>
        <begin position="395"/>
        <end position="414"/>
    </location>
</feature>
<evidence type="ECO:0000256" key="7">
    <source>
        <dbReference type="SAM" id="Phobius"/>
    </source>
</evidence>
<organism evidence="10 11">
    <name type="scientific">Trichloromonas acetexigens</name>
    <dbReference type="NCBI Taxonomy" id="38815"/>
    <lineage>
        <taxon>Bacteria</taxon>
        <taxon>Pseudomonadati</taxon>
        <taxon>Thermodesulfobacteriota</taxon>
        <taxon>Desulfuromonadia</taxon>
        <taxon>Desulfuromonadales</taxon>
        <taxon>Trichloromonadaceae</taxon>
        <taxon>Trichloromonas</taxon>
    </lineage>
</organism>
<evidence type="ECO:0000259" key="9">
    <source>
        <dbReference type="SMART" id="SM00331"/>
    </source>
</evidence>
<feature type="transmembrane region" description="Helical" evidence="7">
    <location>
        <begin position="167"/>
        <end position="187"/>
    </location>
</feature>
<dbReference type="Pfam" id="PF13185">
    <property type="entry name" value="GAF_2"/>
    <property type="match status" value="1"/>
</dbReference>
<gene>
    <name evidence="10" type="ORF">FL622_00750</name>
</gene>
<evidence type="ECO:0000256" key="6">
    <source>
        <dbReference type="ARBA" id="ARBA00023136"/>
    </source>
</evidence>
<dbReference type="PANTHER" id="PTHR43156">
    <property type="entry name" value="STAGE II SPORULATION PROTEIN E-RELATED"/>
    <property type="match status" value="1"/>
</dbReference>
<keyword evidence="5 7" id="KW-1133">Transmembrane helix</keyword>
<dbReference type="Pfam" id="PF00474">
    <property type="entry name" value="SSF"/>
    <property type="match status" value="1"/>
</dbReference>
<sequence>MIPVEIITIISLLYFGLLFAVAYYADKRREEGRSIISNANIYALSLSVYLTSWTFYGSVGRAATSGLDFLPVYIGPTLIAFSWCFLLRKMVRISKEHNIVSIADFLSSRYGKSPALGAVVTVFTVLAIMPYIALQLKAVSRTFDLLAAPQIDLSHHIQALLPGVPPFIDTAFVVALFLGLFGVLFGARHLDATERHEGMVAAIALESLVKLVAFFSVGLFVTYGMFDGFADIFERFNAEFPERSYLYTLGHDAVPYSEWFTMTFISMMAFMFLPRQFHIMVIENSSEDHIKSAMWRFPAYMFLMNLFVIPIALGGLLLSGGDITQADYFVIDIPHKAGHPWLSLLVFIGGFSAAAGMVMVSSVALSTMILNHLVMPIILRLKINTQDLSTLLINVKRFGILSVIFLGYAFYLVIADSSALVNMGLISFVGATQFAPAMIGGLYWKRATRRGAIWGLTLGFIVWFYTLMVPSFAQSGWIGQKIIDQGLFGITLLRPLELFGLTSFDIWSHALFWTMFFNLGAFLIFSLFGHPDAREIEQAGKFVDALQPVAEPTQRKRISKAPTIIEFVDLMSKFIGEKQAHAAITEYVGDREIDEKGSLSEYEIPNLKRFTERTLAGSVGAAPARIIIENYLETRGSRMEDVFDIFGTVTLSRTASREQLSVLYEAARVVASGADIQAIFDNILDLMQQQFKFDLCVIRILDPQRNILTVRSQRGMSSEHLGAADRELSTDTYIGETFLTNQVTVVNDTDFLDKPQTAQIIHREDILSFAHGPIVIEGQPIGVLSAFSKSAKGIFTNEFIELFKSLAGQVGVAWRNAHQTEKLIAAKEHERELQIAKTIQLSLLPRTVPDIPGLQLAGICVPARQVGGDYYDFLHHGDGTLDLVIADVSGHNIGAALMMAETRTFIQAKAKNLASAAGVMSALNEFFYQDLTGAELFITMFYLKYDIDSGRFTYASAGHNPPIVLRQGSQACERLDAEGLILGIKTDVKFEEKTEFLSPGDMLLLYTDGIIEAENAEGELFGDDRLCRLLHELQPESPQKIIDSLLEQVREYTGMQNFTDDVSLVVMKSVSSSPEQKTTQTEA</sequence>
<comment type="caution">
    <text evidence="10">The sequence shown here is derived from an EMBL/GenBank/DDBJ whole genome shotgun (WGS) entry which is preliminary data.</text>
</comment>
<feature type="transmembrane region" description="Helical" evidence="7">
    <location>
        <begin position="259"/>
        <end position="277"/>
    </location>
</feature>
<evidence type="ECO:0000313" key="10">
    <source>
        <dbReference type="EMBL" id="TRO83744.1"/>
    </source>
</evidence>
<dbReference type="GO" id="GO:0022857">
    <property type="term" value="F:transmembrane transporter activity"/>
    <property type="evidence" value="ECO:0007669"/>
    <property type="project" value="InterPro"/>
</dbReference>
<comment type="subcellular location">
    <subcellularLocation>
        <location evidence="1">Membrane</location>
        <topology evidence="1">Multi-pass membrane protein</topology>
    </subcellularLocation>
</comment>
<feature type="domain" description="GAF" evidence="8">
    <location>
        <begin position="675"/>
        <end position="824"/>
    </location>
</feature>
<evidence type="ECO:0000256" key="1">
    <source>
        <dbReference type="ARBA" id="ARBA00004141"/>
    </source>
</evidence>
<dbReference type="SMART" id="SM00065">
    <property type="entry name" value="GAF"/>
    <property type="match status" value="1"/>
</dbReference>
<dbReference type="OrthoDB" id="567977at2"/>
<dbReference type="CDD" id="cd10322">
    <property type="entry name" value="SLC5sbd"/>
    <property type="match status" value="1"/>
</dbReference>
<dbReference type="Pfam" id="PF07228">
    <property type="entry name" value="SpoIIE"/>
    <property type="match status" value="1"/>
</dbReference>
<dbReference type="Gene3D" id="1.20.1730.10">
    <property type="entry name" value="Sodium/glucose cotransporter"/>
    <property type="match status" value="1"/>
</dbReference>
<feature type="transmembrane region" description="Helical" evidence="7">
    <location>
        <begin position="37"/>
        <end position="57"/>
    </location>
</feature>
<dbReference type="SUPFAM" id="SSF55781">
    <property type="entry name" value="GAF domain-like"/>
    <property type="match status" value="1"/>
</dbReference>
<evidence type="ECO:0000313" key="11">
    <source>
        <dbReference type="Proteomes" id="UP000317155"/>
    </source>
</evidence>
<feature type="transmembrane region" description="Helical" evidence="7">
    <location>
        <begin position="297"/>
        <end position="321"/>
    </location>
</feature>
<dbReference type="InterPro" id="IPR001734">
    <property type="entry name" value="Na/solute_symporter"/>
</dbReference>
<dbReference type="SUPFAM" id="SSF81606">
    <property type="entry name" value="PP2C-like"/>
    <property type="match status" value="1"/>
</dbReference>
<feature type="transmembrane region" description="Helical" evidence="7">
    <location>
        <begin position="451"/>
        <end position="473"/>
    </location>
</feature>
<dbReference type="InterPro" id="IPR052016">
    <property type="entry name" value="Bact_Sigma-Reg"/>
</dbReference>
<comment type="similarity">
    <text evidence="2">Belongs to the sodium:solute symporter (SSF) (TC 2.A.21) family.</text>
</comment>
<keyword evidence="6 7" id="KW-0472">Membrane</keyword>
<dbReference type="InterPro" id="IPR036457">
    <property type="entry name" value="PPM-type-like_dom_sf"/>
</dbReference>
<feature type="transmembrane region" description="Helical" evidence="7">
    <location>
        <begin position="115"/>
        <end position="134"/>
    </location>
</feature>
<evidence type="ECO:0000256" key="2">
    <source>
        <dbReference type="ARBA" id="ARBA00006434"/>
    </source>
</evidence>
<feature type="transmembrane region" description="Helical" evidence="7">
    <location>
        <begin position="6"/>
        <end position="25"/>
    </location>
</feature>